<evidence type="ECO:0000313" key="1">
    <source>
        <dbReference type="EMBL" id="GAA4667064.1"/>
    </source>
</evidence>
<evidence type="ECO:0008006" key="3">
    <source>
        <dbReference type="Google" id="ProtNLM"/>
    </source>
</evidence>
<gene>
    <name evidence="1" type="ORF">GCM10023262_15510</name>
</gene>
<keyword evidence="2" id="KW-1185">Reference proteome</keyword>
<name>A0ABP8VMH5_9HYPH</name>
<dbReference type="Proteomes" id="UP001501699">
    <property type="component" value="Unassembled WGS sequence"/>
</dbReference>
<protein>
    <recommendedName>
        <fullName evidence="3">Phage related protein</fullName>
    </recommendedName>
</protein>
<reference evidence="2" key="1">
    <citation type="journal article" date="2019" name="Int. J. Syst. Evol. Microbiol.">
        <title>The Global Catalogue of Microorganisms (GCM) 10K type strain sequencing project: providing services to taxonomists for standard genome sequencing and annotation.</title>
        <authorList>
            <consortium name="The Broad Institute Genomics Platform"/>
            <consortium name="The Broad Institute Genome Sequencing Center for Infectious Disease"/>
            <person name="Wu L."/>
            <person name="Ma J."/>
        </authorList>
    </citation>
    <scope>NUCLEOTIDE SEQUENCE [LARGE SCALE GENOMIC DNA]</scope>
    <source>
        <strain evidence="2">JCM 17714</strain>
    </source>
</reference>
<sequence length="146" mass="15930">MSTIYDWSLTASENGGTDDLINWSEGQLPSTVNNSARGMMQRVREYLWDTGGALEGKVTVDNEQQTSAIRLQSKSVFLDYKSGISVCFKAKGKNVGATTIALNNLVGKPVYKATESGLSVLSGGEIQDGCLYRVVYDEETTLYIKN</sequence>
<proteinExistence type="predicted"/>
<accession>A0ABP8VMH5</accession>
<comment type="caution">
    <text evidence="1">The sequence shown here is derived from an EMBL/GenBank/DDBJ whole genome shotgun (WGS) entry which is preliminary data.</text>
</comment>
<organism evidence="1 2">
    <name type="scientific">Bartonella pachyuromydis</name>
    <dbReference type="NCBI Taxonomy" id="931097"/>
    <lineage>
        <taxon>Bacteria</taxon>
        <taxon>Pseudomonadati</taxon>
        <taxon>Pseudomonadota</taxon>
        <taxon>Alphaproteobacteria</taxon>
        <taxon>Hyphomicrobiales</taxon>
        <taxon>Bartonellaceae</taxon>
        <taxon>Bartonella</taxon>
    </lineage>
</organism>
<evidence type="ECO:0000313" key="2">
    <source>
        <dbReference type="Proteomes" id="UP001501699"/>
    </source>
</evidence>
<dbReference type="EMBL" id="BAABJA010000018">
    <property type="protein sequence ID" value="GAA4667064.1"/>
    <property type="molecule type" value="Genomic_DNA"/>
</dbReference>